<reference evidence="1 2" key="1">
    <citation type="submission" date="2015-03" db="EMBL/GenBank/DDBJ databases">
        <title>Genome assembly of Sandaracinus amylolyticus DSM 53668.</title>
        <authorList>
            <person name="Sharma G."/>
            <person name="Subramanian S."/>
        </authorList>
    </citation>
    <scope>NUCLEOTIDE SEQUENCE [LARGE SCALE GENOMIC DNA]</scope>
    <source>
        <strain evidence="1 2">DSM 53668</strain>
    </source>
</reference>
<gene>
    <name evidence="1" type="ORF">DB32_001609</name>
</gene>
<dbReference type="Proteomes" id="UP000034883">
    <property type="component" value="Chromosome"/>
</dbReference>
<name>A0A0F6YG96_9BACT</name>
<accession>A0A0F6YG96</accession>
<evidence type="ECO:0000313" key="2">
    <source>
        <dbReference type="Proteomes" id="UP000034883"/>
    </source>
</evidence>
<protein>
    <submittedName>
        <fullName evidence="1">Tryptophan synthase alpha chain</fullName>
    </submittedName>
</protein>
<dbReference type="KEGG" id="samy:DB32_001609"/>
<dbReference type="EMBL" id="CP011125">
    <property type="protein sequence ID" value="AKF04460.1"/>
    <property type="molecule type" value="Genomic_DNA"/>
</dbReference>
<keyword evidence="2" id="KW-1185">Reference proteome</keyword>
<evidence type="ECO:0000313" key="1">
    <source>
        <dbReference type="EMBL" id="AKF04460.1"/>
    </source>
</evidence>
<organism evidence="1 2">
    <name type="scientific">Sandaracinus amylolyticus</name>
    <dbReference type="NCBI Taxonomy" id="927083"/>
    <lineage>
        <taxon>Bacteria</taxon>
        <taxon>Pseudomonadati</taxon>
        <taxon>Myxococcota</taxon>
        <taxon>Polyangia</taxon>
        <taxon>Polyangiales</taxon>
        <taxon>Sandaracinaceae</taxon>
        <taxon>Sandaracinus</taxon>
    </lineage>
</organism>
<dbReference type="PROSITE" id="PS51257">
    <property type="entry name" value="PROKAR_LIPOPROTEIN"/>
    <property type="match status" value="1"/>
</dbReference>
<sequence length="266" mass="27098">MSITRRIHAGTCRAEAPRMNTRWCLSLLVVVLGGCADAGTPSGRAGSRTNDAAVPATDAATGLQDAADVDGSISASGERCGNGLDDDDDGAIDESCSCALGETQPCHPDRAVAGIGACAHGEQTCEVTGEFGVFGECTGAVAPTDEICGNQIDENCDGVPDDACPTIVEVDVDLDGDCLTASCPAEAPYPVGCDIVMDGRDPRGCVASDPMQPVVYFQEGDACGSGHVSGTLSCSSEPGAGLSETSCMINKSTRYYPRDRGGCPDT</sequence>
<dbReference type="AlphaFoldDB" id="A0A0F6YG96"/>
<proteinExistence type="predicted"/>